<evidence type="ECO:0000256" key="1">
    <source>
        <dbReference type="SAM" id="Phobius"/>
    </source>
</evidence>
<keyword evidence="1" id="KW-1133">Transmembrane helix</keyword>
<feature type="transmembrane region" description="Helical" evidence="1">
    <location>
        <begin position="113"/>
        <end position="133"/>
    </location>
</feature>
<protein>
    <submittedName>
        <fullName evidence="2">Uncharacterized protein</fullName>
    </submittedName>
</protein>
<keyword evidence="3" id="KW-1185">Reference proteome</keyword>
<accession>A0AAD7CKK3</accession>
<evidence type="ECO:0000313" key="3">
    <source>
        <dbReference type="Proteomes" id="UP001221142"/>
    </source>
</evidence>
<gene>
    <name evidence="2" type="ORF">FB45DRAFT_889138</name>
</gene>
<reference evidence="2" key="1">
    <citation type="submission" date="2023-03" db="EMBL/GenBank/DDBJ databases">
        <title>Massive genome expansion in bonnet fungi (Mycena s.s.) driven by repeated elements and novel gene families across ecological guilds.</title>
        <authorList>
            <consortium name="Lawrence Berkeley National Laboratory"/>
            <person name="Harder C.B."/>
            <person name="Miyauchi S."/>
            <person name="Viragh M."/>
            <person name="Kuo A."/>
            <person name="Thoen E."/>
            <person name="Andreopoulos B."/>
            <person name="Lu D."/>
            <person name="Skrede I."/>
            <person name="Drula E."/>
            <person name="Henrissat B."/>
            <person name="Morin E."/>
            <person name="Kohler A."/>
            <person name="Barry K."/>
            <person name="LaButti K."/>
            <person name="Morin E."/>
            <person name="Salamov A."/>
            <person name="Lipzen A."/>
            <person name="Mereny Z."/>
            <person name="Hegedus B."/>
            <person name="Baldrian P."/>
            <person name="Stursova M."/>
            <person name="Weitz H."/>
            <person name="Taylor A."/>
            <person name="Grigoriev I.V."/>
            <person name="Nagy L.G."/>
            <person name="Martin F."/>
            <person name="Kauserud H."/>
        </authorList>
    </citation>
    <scope>NUCLEOTIDE SEQUENCE</scope>
    <source>
        <strain evidence="2">9284</strain>
    </source>
</reference>
<proteinExistence type="predicted"/>
<dbReference type="EMBL" id="JARKIF010000001">
    <property type="protein sequence ID" value="KAJ7650927.1"/>
    <property type="molecule type" value="Genomic_DNA"/>
</dbReference>
<keyword evidence="1" id="KW-0812">Transmembrane</keyword>
<comment type="caution">
    <text evidence="2">The sequence shown here is derived from an EMBL/GenBank/DDBJ whole genome shotgun (WGS) entry which is preliminary data.</text>
</comment>
<feature type="transmembrane region" description="Helical" evidence="1">
    <location>
        <begin position="51"/>
        <end position="71"/>
    </location>
</feature>
<evidence type="ECO:0000313" key="2">
    <source>
        <dbReference type="EMBL" id="KAJ7650927.1"/>
    </source>
</evidence>
<organism evidence="2 3">
    <name type="scientific">Roridomyces roridus</name>
    <dbReference type="NCBI Taxonomy" id="1738132"/>
    <lineage>
        <taxon>Eukaryota</taxon>
        <taxon>Fungi</taxon>
        <taxon>Dikarya</taxon>
        <taxon>Basidiomycota</taxon>
        <taxon>Agaricomycotina</taxon>
        <taxon>Agaricomycetes</taxon>
        <taxon>Agaricomycetidae</taxon>
        <taxon>Agaricales</taxon>
        <taxon>Marasmiineae</taxon>
        <taxon>Mycenaceae</taxon>
        <taxon>Roridomyces</taxon>
    </lineage>
</organism>
<dbReference type="Proteomes" id="UP001221142">
    <property type="component" value="Unassembled WGS sequence"/>
</dbReference>
<name>A0AAD7CKK3_9AGAR</name>
<dbReference type="AlphaFoldDB" id="A0AAD7CKK3"/>
<sequence>PSFASLHLKLRFSSPLFIHRDEYSKSYSFTTASSLKPPYEHGCRRLRPDHIALHTIALLVFPWCVSAVLSLKSHSIGLDWPISLSTPPLFFFSQSSVHDRLRPNFWRQSTMNTVLICILALLVFTAIPGLYSVTMYERMINLRFPLPASVYYLFILKSNRDDQQHHPPTNVRRGRYENRVHIWSAVSAPYTFYPELFLRAPPSAVQRVSRSFSSRTASTHDETELLLQEYRAAAYPSPPTSPV</sequence>
<keyword evidence="1" id="KW-0472">Membrane</keyword>
<feature type="non-terminal residue" evidence="2">
    <location>
        <position position="243"/>
    </location>
</feature>